<dbReference type="GO" id="GO:0003677">
    <property type="term" value="F:DNA binding"/>
    <property type="evidence" value="ECO:0007669"/>
    <property type="project" value="UniProtKB-UniRule"/>
</dbReference>
<evidence type="ECO:0000256" key="3">
    <source>
        <dbReference type="PROSITE-ProRule" id="PRU00335"/>
    </source>
</evidence>
<dbReference type="SUPFAM" id="SSF46689">
    <property type="entry name" value="Homeodomain-like"/>
    <property type="match status" value="1"/>
</dbReference>
<gene>
    <name evidence="5" type="ORF">NC797_12790</name>
</gene>
<dbReference type="RefSeq" id="WP_272437186.1">
    <property type="nucleotide sequence ID" value="NZ_JAMQKB010000014.1"/>
</dbReference>
<dbReference type="InterPro" id="IPR050624">
    <property type="entry name" value="HTH-type_Tx_Regulator"/>
</dbReference>
<dbReference type="PRINTS" id="PR00455">
    <property type="entry name" value="HTHTETR"/>
</dbReference>
<accession>A0A9X4AMF9</accession>
<feature type="domain" description="HTH tetR-type" evidence="4">
    <location>
        <begin position="13"/>
        <end position="73"/>
    </location>
</feature>
<reference evidence="5" key="1">
    <citation type="submission" date="2022-06" db="EMBL/GenBank/DDBJ databases">
        <title>Aquibacillus sp. a new bacterium isolated from soil saline samples.</title>
        <authorList>
            <person name="Galisteo C."/>
            <person name="De La Haba R."/>
            <person name="Sanchez-Porro C."/>
            <person name="Ventosa A."/>
        </authorList>
    </citation>
    <scope>NUCLEOTIDE SEQUENCE</scope>
    <source>
        <strain evidence="5">3ASR75-11</strain>
    </source>
</reference>
<protein>
    <submittedName>
        <fullName evidence="5">TetR/AcrR family transcriptional regulator</fullName>
    </submittedName>
</protein>
<evidence type="ECO:0000256" key="1">
    <source>
        <dbReference type="ARBA" id="ARBA00022491"/>
    </source>
</evidence>
<keyword evidence="6" id="KW-1185">Reference proteome</keyword>
<dbReference type="Pfam" id="PF00440">
    <property type="entry name" value="TetR_N"/>
    <property type="match status" value="1"/>
</dbReference>
<feature type="DNA-binding region" description="H-T-H motif" evidence="3">
    <location>
        <begin position="36"/>
        <end position="55"/>
    </location>
</feature>
<dbReference type="Gene3D" id="1.10.10.60">
    <property type="entry name" value="Homeodomain-like"/>
    <property type="match status" value="1"/>
</dbReference>
<keyword evidence="1" id="KW-0678">Repressor</keyword>
<evidence type="ECO:0000313" key="5">
    <source>
        <dbReference type="EMBL" id="MDC3425377.1"/>
    </source>
</evidence>
<sequence length="201" mass="22755">MARRGRKKGSNGEESRLLLLTIAAEEFAKKGYQQTKVSDIVKQAKVTQPTFYIYFQSKEALFQELVDSFRTQLVNLVSKSRLESGLDDADLSNTIKSSLLNIFTFFAENPYLTKIGFFIAQEAGDIKKGIAEGIKENLDDEISKGYFNSNFDTKIVAESLVGVIERLTLTKLLDRLIQPENLANQIVQLFLYGIENKKRIE</sequence>
<dbReference type="Proteomes" id="UP001145050">
    <property type="component" value="Unassembled WGS sequence"/>
</dbReference>
<dbReference type="InterPro" id="IPR001647">
    <property type="entry name" value="HTH_TetR"/>
</dbReference>
<dbReference type="PANTHER" id="PTHR43479">
    <property type="entry name" value="ACREF/ENVCD OPERON REPRESSOR-RELATED"/>
    <property type="match status" value="1"/>
</dbReference>
<dbReference type="InterPro" id="IPR036271">
    <property type="entry name" value="Tet_transcr_reg_TetR-rel_C_sf"/>
</dbReference>
<dbReference type="AlphaFoldDB" id="A0A9X4AMF9"/>
<dbReference type="SUPFAM" id="SSF48498">
    <property type="entry name" value="Tetracyclin repressor-like, C-terminal domain"/>
    <property type="match status" value="1"/>
</dbReference>
<dbReference type="InterPro" id="IPR009057">
    <property type="entry name" value="Homeodomain-like_sf"/>
</dbReference>
<evidence type="ECO:0000259" key="4">
    <source>
        <dbReference type="PROSITE" id="PS50977"/>
    </source>
</evidence>
<dbReference type="EMBL" id="JAMQKB010000014">
    <property type="protein sequence ID" value="MDC3425377.1"/>
    <property type="molecule type" value="Genomic_DNA"/>
</dbReference>
<comment type="caution">
    <text evidence="5">The sequence shown here is derived from an EMBL/GenBank/DDBJ whole genome shotgun (WGS) entry which is preliminary data.</text>
</comment>
<keyword evidence="2 3" id="KW-0238">DNA-binding</keyword>
<proteinExistence type="predicted"/>
<name>A0A9X4AMF9_9BACI</name>
<evidence type="ECO:0000313" key="6">
    <source>
        <dbReference type="Proteomes" id="UP001145050"/>
    </source>
</evidence>
<dbReference type="PANTHER" id="PTHR43479:SF8">
    <property type="entry name" value="TRANSCRIPTIONAL REGULATOR, TETR FAMILY"/>
    <property type="match status" value="1"/>
</dbReference>
<organism evidence="5 6">
    <name type="scientific">Terrihalobacillus insolitus</name>
    <dbReference type="NCBI Taxonomy" id="2950438"/>
    <lineage>
        <taxon>Bacteria</taxon>
        <taxon>Bacillati</taxon>
        <taxon>Bacillota</taxon>
        <taxon>Bacilli</taxon>
        <taxon>Bacillales</taxon>
        <taxon>Bacillaceae</taxon>
        <taxon>Terrihalobacillus</taxon>
    </lineage>
</organism>
<dbReference type="PROSITE" id="PS50977">
    <property type="entry name" value="HTH_TETR_2"/>
    <property type="match status" value="1"/>
</dbReference>
<evidence type="ECO:0000256" key="2">
    <source>
        <dbReference type="ARBA" id="ARBA00023125"/>
    </source>
</evidence>
<dbReference type="Gene3D" id="1.10.357.10">
    <property type="entry name" value="Tetracycline Repressor, domain 2"/>
    <property type="match status" value="1"/>
</dbReference>